<dbReference type="FunFam" id="2.40.50.140:FF:000051">
    <property type="entry name" value="RNA-binding transcriptional accessory protein"/>
    <property type="match status" value="1"/>
</dbReference>
<organism evidence="2 3">
    <name type="scientific">Tetragenococcus muriaticus PMC-11-5</name>
    <dbReference type="NCBI Taxonomy" id="1302649"/>
    <lineage>
        <taxon>Bacteria</taxon>
        <taxon>Bacillati</taxon>
        <taxon>Bacillota</taxon>
        <taxon>Bacilli</taxon>
        <taxon>Lactobacillales</taxon>
        <taxon>Enterococcaceae</taxon>
        <taxon>Tetragenococcus</taxon>
    </lineage>
</organism>
<dbReference type="Pfam" id="PF00575">
    <property type="entry name" value="S1"/>
    <property type="match status" value="1"/>
</dbReference>
<evidence type="ECO:0000313" key="3">
    <source>
        <dbReference type="Proteomes" id="UP000029380"/>
    </source>
</evidence>
<protein>
    <submittedName>
        <fullName evidence="2">S1 RNA-binding domain-containing transcription accessory protein</fullName>
    </submittedName>
</protein>
<dbReference type="AlphaFoldDB" id="A0A091CD09"/>
<name>A0A091CD09_9ENTE</name>
<dbReference type="PATRIC" id="fig|1302649.3.peg.1496"/>
<reference evidence="2 3" key="1">
    <citation type="submission" date="2014-08" db="EMBL/GenBank/DDBJ databases">
        <title>Genome sequence of Tetragenococcus muriaticus.</title>
        <authorList>
            <person name="Chuea-nongthon C."/>
            <person name="Rodtong S."/>
            <person name="Yongsawatdigul J."/>
            <person name="Steele J.L."/>
            <person name="Liu X.-y."/>
            <person name="Speers J."/>
            <person name="Glasner J.D."/>
            <person name="Neeno-Eckwall E.C."/>
        </authorList>
    </citation>
    <scope>NUCLEOTIDE SEQUENCE [LARGE SCALE GENOMIC DNA]</scope>
    <source>
        <strain evidence="2 3">PMC-11-5</strain>
    </source>
</reference>
<comment type="caution">
    <text evidence="2">The sequence shown here is derived from an EMBL/GenBank/DDBJ whole genome shotgun (WGS) entry which is preliminary data.</text>
</comment>
<dbReference type="PROSITE" id="PS50126">
    <property type="entry name" value="S1"/>
    <property type="match status" value="1"/>
</dbReference>
<dbReference type="PANTHER" id="PTHR10724">
    <property type="entry name" value="30S RIBOSOMAL PROTEIN S1"/>
    <property type="match status" value="1"/>
</dbReference>
<dbReference type="InterPro" id="IPR012340">
    <property type="entry name" value="NA-bd_OB-fold"/>
</dbReference>
<dbReference type="InterPro" id="IPR050437">
    <property type="entry name" value="Ribos_protein_bS1-like"/>
</dbReference>
<dbReference type="InterPro" id="IPR003029">
    <property type="entry name" value="S1_domain"/>
</dbReference>
<dbReference type="GO" id="GO:0006412">
    <property type="term" value="P:translation"/>
    <property type="evidence" value="ECO:0007669"/>
    <property type="project" value="TreeGrafter"/>
</dbReference>
<dbReference type="GO" id="GO:0005737">
    <property type="term" value="C:cytoplasm"/>
    <property type="evidence" value="ECO:0007669"/>
    <property type="project" value="UniProtKB-ARBA"/>
</dbReference>
<dbReference type="SMART" id="SM00316">
    <property type="entry name" value="S1"/>
    <property type="match status" value="1"/>
</dbReference>
<dbReference type="EMBL" id="JPVU01000160">
    <property type="protein sequence ID" value="KFN91263.1"/>
    <property type="molecule type" value="Genomic_DNA"/>
</dbReference>
<proteinExistence type="predicted"/>
<gene>
    <name evidence="2" type="ORF">TMUPMC115_1492</name>
</gene>
<sequence>MNIGFETLKDIINALIQPGRDMRDSMSGPLLRKDVLSMEDLQAGMEIKGTVRNVLDFGAFVDIGVKQDGLVHISKLSPKFVKKPNDIVSVGEIVTVWIEQVDLQKGRISLTMIDPGESK</sequence>
<evidence type="ECO:0000259" key="1">
    <source>
        <dbReference type="PROSITE" id="PS50126"/>
    </source>
</evidence>
<dbReference type="Proteomes" id="UP000029380">
    <property type="component" value="Unassembled WGS sequence"/>
</dbReference>
<dbReference type="CDD" id="cd05685">
    <property type="entry name" value="S1_Tex"/>
    <property type="match status" value="1"/>
</dbReference>
<dbReference type="SUPFAM" id="SSF50249">
    <property type="entry name" value="Nucleic acid-binding proteins"/>
    <property type="match status" value="1"/>
</dbReference>
<dbReference type="Gene3D" id="2.40.50.140">
    <property type="entry name" value="Nucleic acid-binding proteins"/>
    <property type="match status" value="1"/>
</dbReference>
<accession>A0A091CD09</accession>
<dbReference type="GO" id="GO:0003735">
    <property type="term" value="F:structural constituent of ribosome"/>
    <property type="evidence" value="ECO:0007669"/>
    <property type="project" value="TreeGrafter"/>
</dbReference>
<dbReference type="InterPro" id="IPR044146">
    <property type="entry name" value="S1_Tex"/>
</dbReference>
<dbReference type="GO" id="GO:0003729">
    <property type="term" value="F:mRNA binding"/>
    <property type="evidence" value="ECO:0007669"/>
    <property type="project" value="TreeGrafter"/>
</dbReference>
<feature type="domain" description="S1 motif" evidence="1">
    <location>
        <begin position="44"/>
        <end position="113"/>
    </location>
</feature>
<dbReference type="PANTHER" id="PTHR10724:SF10">
    <property type="entry name" value="S1 RNA-BINDING DOMAIN-CONTAINING PROTEIN 1"/>
    <property type="match status" value="1"/>
</dbReference>
<evidence type="ECO:0000313" key="2">
    <source>
        <dbReference type="EMBL" id="KFN91263.1"/>
    </source>
</evidence>